<gene>
    <name evidence="1" type="ORF">DARMORV10_A02P18140.1</name>
</gene>
<dbReference type="EMBL" id="HG994356">
    <property type="protein sequence ID" value="CAF2139606.1"/>
    <property type="molecule type" value="Genomic_DNA"/>
</dbReference>
<dbReference type="Proteomes" id="UP001295469">
    <property type="component" value="Chromosome A02"/>
</dbReference>
<feature type="non-terminal residue" evidence="1">
    <location>
        <position position="1"/>
    </location>
</feature>
<proteinExistence type="predicted"/>
<sequence length="85" mass="9646">MAAKGNLGGRRREVITWRWWWWSGLTKQAFTLDQINYAKVCYDMMSSAEHVPEQASNGECGRDGKSYCCSLNCHIRGRQSLGTGE</sequence>
<protein>
    <submittedName>
        <fullName evidence="1">(rape) hypothetical protein</fullName>
    </submittedName>
</protein>
<reference evidence="1" key="1">
    <citation type="submission" date="2021-01" db="EMBL/GenBank/DDBJ databases">
        <authorList>
            <consortium name="Genoscope - CEA"/>
            <person name="William W."/>
        </authorList>
    </citation>
    <scope>NUCLEOTIDE SEQUENCE</scope>
</reference>
<organism evidence="1">
    <name type="scientific">Brassica napus</name>
    <name type="common">Rape</name>
    <dbReference type="NCBI Taxonomy" id="3708"/>
    <lineage>
        <taxon>Eukaryota</taxon>
        <taxon>Viridiplantae</taxon>
        <taxon>Streptophyta</taxon>
        <taxon>Embryophyta</taxon>
        <taxon>Tracheophyta</taxon>
        <taxon>Spermatophyta</taxon>
        <taxon>Magnoliopsida</taxon>
        <taxon>eudicotyledons</taxon>
        <taxon>Gunneridae</taxon>
        <taxon>Pentapetalae</taxon>
        <taxon>rosids</taxon>
        <taxon>malvids</taxon>
        <taxon>Brassicales</taxon>
        <taxon>Brassicaceae</taxon>
        <taxon>Brassiceae</taxon>
        <taxon>Brassica</taxon>
    </lineage>
</organism>
<accession>A0A816WX56</accession>
<evidence type="ECO:0000313" key="1">
    <source>
        <dbReference type="EMBL" id="CAF2139606.1"/>
    </source>
</evidence>
<dbReference type="AlphaFoldDB" id="A0A816WX56"/>
<name>A0A816WX56_BRANA</name>